<evidence type="ECO:0000256" key="3">
    <source>
        <dbReference type="ARBA" id="ARBA00022692"/>
    </source>
</evidence>
<feature type="transmembrane region" description="Helical" evidence="6">
    <location>
        <begin position="284"/>
        <end position="303"/>
    </location>
</feature>
<dbReference type="GO" id="GO:0005886">
    <property type="term" value="C:plasma membrane"/>
    <property type="evidence" value="ECO:0007669"/>
    <property type="project" value="UniProtKB-SubCell"/>
</dbReference>
<feature type="transmembrane region" description="Helical" evidence="6">
    <location>
        <begin position="100"/>
        <end position="118"/>
    </location>
</feature>
<evidence type="ECO:0000313" key="8">
    <source>
        <dbReference type="Proteomes" id="UP000095209"/>
    </source>
</evidence>
<evidence type="ECO:0000313" key="7">
    <source>
        <dbReference type="EMBL" id="OEH94270.1"/>
    </source>
</evidence>
<dbReference type="InterPro" id="IPR036259">
    <property type="entry name" value="MFS_trans_sf"/>
</dbReference>
<feature type="transmembrane region" description="Helical" evidence="6">
    <location>
        <begin position="12"/>
        <end position="34"/>
    </location>
</feature>
<feature type="transmembrane region" description="Helical" evidence="6">
    <location>
        <begin position="238"/>
        <end position="263"/>
    </location>
</feature>
<evidence type="ECO:0000256" key="6">
    <source>
        <dbReference type="SAM" id="Phobius"/>
    </source>
</evidence>
<evidence type="ECO:0000256" key="2">
    <source>
        <dbReference type="ARBA" id="ARBA00022475"/>
    </source>
</evidence>
<feature type="transmembrane region" description="Helical" evidence="6">
    <location>
        <begin position="161"/>
        <end position="186"/>
    </location>
</feature>
<keyword evidence="2" id="KW-1003">Cell membrane</keyword>
<reference evidence="7 8" key="1">
    <citation type="submission" date="2016-08" db="EMBL/GenBank/DDBJ databases">
        <title>Genome of Bacillus solimangrovi GH2-4.</title>
        <authorList>
            <person name="Lim S."/>
            <person name="Kim B.-C."/>
        </authorList>
    </citation>
    <scope>NUCLEOTIDE SEQUENCE [LARGE SCALE GENOMIC DNA]</scope>
    <source>
        <strain evidence="7 8">GH2-4</strain>
    </source>
</reference>
<dbReference type="GO" id="GO:0022857">
    <property type="term" value="F:transmembrane transporter activity"/>
    <property type="evidence" value="ECO:0007669"/>
    <property type="project" value="InterPro"/>
</dbReference>
<feature type="transmembrane region" description="Helical" evidence="6">
    <location>
        <begin position="40"/>
        <end position="62"/>
    </location>
</feature>
<evidence type="ECO:0000256" key="1">
    <source>
        <dbReference type="ARBA" id="ARBA00004651"/>
    </source>
</evidence>
<evidence type="ECO:0000256" key="5">
    <source>
        <dbReference type="ARBA" id="ARBA00023136"/>
    </source>
</evidence>
<dbReference type="Gene3D" id="1.20.1250.20">
    <property type="entry name" value="MFS general substrate transporter like domains"/>
    <property type="match status" value="2"/>
</dbReference>
<feature type="transmembrane region" description="Helical" evidence="6">
    <location>
        <begin position="340"/>
        <end position="365"/>
    </location>
</feature>
<name>A0A1E5LJK9_9BACI</name>
<dbReference type="InterPro" id="IPR011701">
    <property type="entry name" value="MFS"/>
</dbReference>
<evidence type="ECO:0000256" key="4">
    <source>
        <dbReference type="ARBA" id="ARBA00022989"/>
    </source>
</evidence>
<comment type="caution">
    <text evidence="7">The sequence shown here is derived from an EMBL/GenBank/DDBJ whole genome shotgun (WGS) entry which is preliminary data.</text>
</comment>
<gene>
    <name evidence="7" type="ORF">BFG57_08410</name>
</gene>
<proteinExistence type="predicted"/>
<comment type="subcellular location">
    <subcellularLocation>
        <location evidence="1">Cell membrane</location>
        <topology evidence="1">Multi-pass membrane protein</topology>
    </subcellularLocation>
</comment>
<keyword evidence="5 6" id="KW-0472">Membrane</keyword>
<dbReference type="STRING" id="1305675.BFG57_08410"/>
<keyword evidence="4 6" id="KW-1133">Transmembrane helix</keyword>
<protein>
    <recommendedName>
        <fullName evidence="9">Major facilitator superfamily (MFS) profile domain-containing protein</fullName>
    </recommendedName>
</protein>
<dbReference type="PANTHER" id="PTHR23513">
    <property type="entry name" value="INTEGRAL MEMBRANE EFFLUX PROTEIN-RELATED"/>
    <property type="match status" value="1"/>
</dbReference>
<dbReference type="PANTHER" id="PTHR23513:SF6">
    <property type="entry name" value="MAJOR FACILITATOR SUPERFAMILY ASSOCIATED DOMAIN-CONTAINING PROTEIN"/>
    <property type="match status" value="1"/>
</dbReference>
<evidence type="ECO:0008006" key="9">
    <source>
        <dbReference type="Google" id="ProtNLM"/>
    </source>
</evidence>
<organism evidence="7 8">
    <name type="scientific">Bacillus solimangrovi</name>
    <dbReference type="NCBI Taxonomy" id="1305675"/>
    <lineage>
        <taxon>Bacteria</taxon>
        <taxon>Bacillati</taxon>
        <taxon>Bacillota</taxon>
        <taxon>Bacilli</taxon>
        <taxon>Bacillales</taxon>
        <taxon>Bacillaceae</taxon>
        <taxon>Bacillus</taxon>
    </lineage>
</organism>
<feature type="transmembrane region" description="Helical" evidence="6">
    <location>
        <begin position="371"/>
        <end position="389"/>
    </location>
</feature>
<sequence>MILAKNSNFRMLVFGRVLTNFGDSVYTITLMYIAVSIYELGVSSLALFGLVAFLPSLVSFLFGPFIDKFSNKKLLLIALEVLHFLTLIGVLVTVYYQLDYLFLLILHGIFSFANTLIYPTQSSFVPEILNNNKDEISKSVYIMNVTNNITNISSNFIASIILIYISVVGILAVDVFVFFLSILFFLKISNNRITMNNKKVEDTDFKSSIKYSFKYFWSQKEPSRIVVMEGILSGLTTMIMRIIGIYLVIINVGVEYLGVLLAFQRGAEMLGTLISAKINMAYKNFFMVDYLVSGISIIMIVYVENVVAKLILFSLTFLFIGMSGTVYGKMIYEYYEPQHLAKVSTVIYTISSVAIVACMVIPMVYKDIENLILITGIITVLFGLYLLLFEKTNVIAPERALSKNA</sequence>
<feature type="transmembrane region" description="Helical" evidence="6">
    <location>
        <begin position="309"/>
        <end position="328"/>
    </location>
</feature>
<keyword evidence="3 6" id="KW-0812">Transmembrane</keyword>
<feature type="transmembrane region" description="Helical" evidence="6">
    <location>
        <begin position="74"/>
        <end position="94"/>
    </location>
</feature>
<dbReference type="Pfam" id="PF07690">
    <property type="entry name" value="MFS_1"/>
    <property type="match status" value="1"/>
</dbReference>
<keyword evidence="8" id="KW-1185">Reference proteome</keyword>
<dbReference type="AlphaFoldDB" id="A0A1E5LJK9"/>
<dbReference type="SUPFAM" id="SSF103473">
    <property type="entry name" value="MFS general substrate transporter"/>
    <property type="match status" value="1"/>
</dbReference>
<dbReference type="Proteomes" id="UP000095209">
    <property type="component" value="Unassembled WGS sequence"/>
</dbReference>
<dbReference type="EMBL" id="MJEH01000003">
    <property type="protein sequence ID" value="OEH94270.1"/>
    <property type="molecule type" value="Genomic_DNA"/>
</dbReference>
<accession>A0A1E5LJK9</accession>